<dbReference type="PANTHER" id="PTHR33376:SF7">
    <property type="entry name" value="C4-DICARBOXYLATE-BINDING PROTEIN DCTB"/>
    <property type="match status" value="1"/>
</dbReference>
<sequence length="336" mass="36678">MNLFTRRTGLVLAALMTLGTAAQAQAPIVIKFSHVVANDTPKGKGAIRFKELAEQRTNGRVKVEVYPNSQLYKDKEEMEALQLGSVQMLAPSLAKFGPLGAKEFEVFDLPFLFKDTAAFRAVTDGPLGADLFKKLEPKGIKGLAYWDNGFHIMSANKPLHHVADFKGMKMRIQSSKVLDAQMRALGAIPQVMAFSELYQALQTGVVDGTEGVPSNFLTQKISEVQKHMTLSNHGHLAYAVIVNKKFWDGLPADIRTQLEGAIKDATTYANAIAATENATALDKIKASGKVTVYTPTPDEINEWKKALMPVHKEMESRVGKATIDAAYKAAGFVAPK</sequence>
<protein>
    <submittedName>
        <fullName evidence="5">TRAP transporter substrate-binding protein</fullName>
    </submittedName>
</protein>
<evidence type="ECO:0000256" key="3">
    <source>
        <dbReference type="ARBA" id="ARBA00022729"/>
    </source>
</evidence>
<dbReference type="RefSeq" id="WP_394412287.1">
    <property type="nucleotide sequence ID" value="NZ_JBIGIC010000007.1"/>
</dbReference>
<proteinExistence type="inferred from homology"/>
<feature type="signal peptide" evidence="4">
    <location>
        <begin position="1"/>
        <end position="24"/>
    </location>
</feature>
<reference evidence="5 6" key="1">
    <citation type="submission" date="2024-08" db="EMBL/GenBank/DDBJ databases">
        <authorList>
            <person name="Lu H."/>
        </authorList>
    </citation>
    <scope>NUCLEOTIDE SEQUENCE [LARGE SCALE GENOMIC DNA]</scope>
    <source>
        <strain evidence="5 6">BYS78W</strain>
    </source>
</reference>
<organism evidence="5 6">
    <name type="scientific">Pelomonas candidula</name>
    <dbReference type="NCBI Taxonomy" id="3299025"/>
    <lineage>
        <taxon>Bacteria</taxon>
        <taxon>Pseudomonadati</taxon>
        <taxon>Pseudomonadota</taxon>
        <taxon>Betaproteobacteria</taxon>
        <taxon>Burkholderiales</taxon>
        <taxon>Sphaerotilaceae</taxon>
        <taxon>Roseateles</taxon>
    </lineage>
</organism>
<dbReference type="InterPro" id="IPR018389">
    <property type="entry name" value="DctP_fam"/>
</dbReference>
<keyword evidence="2" id="KW-0813">Transport</keyword>
<dbReference type="PANTHER" id="PTHR33376">
    <property type="match status" value="1"/>
</dbReference>
<name>A0ABW7HEH6_9BURK</name>
<keyword evidence="3 4" id="KW-0732">Signal</keyword>
<dbReference type="Gene3D" id="3.40.190.170">
    <property type="entry name" value="Bacterial extracellular solute-binding protein, family 7"/>
    <property type="match status" value="1"/>
</dbReference>
<dbReference type="CDD" id="cd13674">
    <property type="entry name" value="PBP2_TRAP_SBP_like_1"/>
    <property type="match status" value="1"/>
</dbReference>
<evidence type="ECO:0000313" key="5">
    <source>
        <dbReference type="EMBL" id="MFG6488101.1"/>
    </source>
</evidence>
<feature type="chain" id="PRO_5045812876" evidence="4">
    <location>
        <begin position="25"/>
        <end position="336"/>
    </location>
</feature>
<dbReference type="EMBL" id="JBIGIC010000007">
    <property type="protein sequence ID" value="MFG6488101.1"/>
    <property type="molecule type" value="Genomic_DNA"/>
</dbReference>
<dbReference type="InterPro" id="IPR038404">
    <property type="entry name" value="TRAP_DctP_sf"/>
</dbReference>
<dbReference type="InterPro" id="IPR004682">
    <property type="entry name" value="TRAP_DctP"/>
</dbReference>
<dbReference type="Pfam" id="PF03480">
    <property type="entry name" value="DctP"/>
    <property type="match status" value="1"/>
</dbReference>
<dbReference type="Proteomes" id="UP001606134">
    <property type="component" value="Unassembled WGS sequence"/>
</dbReference>
<comment type="similarity">
    <text evidence="1">Belongs to the bacterial solute-binding protein 7 family.</text>
</comment>
<dbReference type="PIRSF" id="PIRSF006470">
    <property type="entry name" value="DctB"/>
    <property type="match status" value="1"/>
</dbReference>
<comment type="caution">
    <text evidence="5">The sequence shown here is derived from an EMBL/GenBank/DDBJ whole genome shotgun (WGS) entry which is preliminary data.</text>
</comment>
<dbReference type="NCBIfam" id="NF037995">
    <property type="entry name" value="TRAP_S1"/>
    <property type="match status" value="1"/>
</dbReference>
<evidence type="ECO:0000313" key="6">
    <source>
        <dbReference type="Proteomes" id="UP001606134"/>
    </source>
</evidence>
<accession>A0ABW7HEH6</accession>
<evidence type="ECO:0000256" key="2">
    <source>
        <dbReference type="ARBA" id="ARBA00022448"/>
    </source>
</evidence>
<evidence type="ECO:0000256" key="1">
    <source>
        <dbReference type="ARBA" id="ARBA00009023"/>
    </source>
</evidence>
<dbReference type="NCBIfam" id="TIGR00787">
    <property type="entry name" value="dctP"/>
    <property type="match status" value="1"/>
</dbReference>
<keyword evidence="6" id="KW-1185">Reference proteome</keyword>
<gene>
    <name evidence="5" type="ORF">ACG04R_15560</name>
</gene>
<evidence type="ECO:0000256" key="4">
    <source>
        <dbReference type="SAM" id="SignalP"/>
    </source>
</evidence>